<dbReference type="Pfam" id="PF03124">
    <property type="entry name" value="EXS"/>
    <property type="match status" value="1"/>
</dbReference>
<evidence type="ECO:0000256" key="5">
    <source>
        <dbReference type="ARBA" id="ARBA00023136"/>
    </source>
</evidence>
<feature type="transmembrane region" description="Helical" evidence="6">
    <location>
        <begin position="491"/>
        <end position="513"/>
    </location>
</feature>
<keyword evidence="5 6" id="KW-0472">Membrane</keyword>
<keyword evidence="10" id="KW-1185">Reference proteome</keyword>
<dbReference type="SMR" id="B4JR80"/>
<feature type="transmembrane region" description="Helical" evidence="6">
    <location>
        <begin position="264"/>
        <end position="288"/>
    </location>
</feature>
<dbReference type="GO" id="GO:0005886">
    <property type="term" value="C:plasma membrane"/>
    <property type="evidence" value="ECO:0007669"/>
    <property type="project" value="TreeGrafter"/>
</dbReference>
<proteinExistence type="inferred from homology"/>
<feature type="transmembrane region" description="Helical" evidence="6">
    <location>
        <begin position="220"/>
        <end position="244"/>
    </location>
</feature>
<keyword evidence="4 6" id="KW-1133">Transmembrane helix</keyword>
<feature type="transmembrane region" description="Helical" evidence="6">
    <location>
        <begin position="300"/>
        <end position="321"/>
    </location>
</feature>
<dbReference type="FunCoup" id="B4JR80">
    <property type="interactions" value="6"/>
</dbReference>
<evidence type="ECO:0000256" key="6">
    <source>
        <dbReference type="SAM" id="Phobius"/>
    </source>
</evidence>
<comment type="similarity">
    <text evidence="2">Belongs to the SYG1 (TC 2.A.94) family.</text>
</comment>
<evidence type="ECO:0000256" key="3">
    <source>
        <dbReference type="ARBA" id="ARBA00022692"/>
    </source>
</evidence>
<dbReference type="GO" id="GO:0006817">
    <property type="term" value="P:phosphate ion transport"/>
    <property type="evidence" value="ECO:0007669"/>
    <property type="project" value="TreeGrafter"/>
</dbReference>
<dbReference type="GO" id="GO:0008039">
    <property type="term" value="P:synaptic target recognition"/>
    <property type="evidence" value="ECO:0007669"/>
    <property type="project" value="EnsemblMetazoa"/>
</dbReference>
<dbReference type="EMBL" id="CH916372">
    <property type="protein sequence ID" value="EDV99410.1"/>
    <property type="molecule type" value="Genomic_DNA"/>
</dbReference>
<organism evidence="10">
    <name type="scientific">Drosophila grimshawi</name>
    <name type="common">Hawaiian fruit fly</name>
    <name type="synonym">Idiomyia grimshawi</name>
    <dbReference type="NCBI Taxonomy" id="7222"/>
    <lineage>
        <taxon>Eukaryota</taxon>
        <taxon>Metazoa</taxon>
        <taxon>Ecdysozoa</taxon>
        <taxon>Arthropoda</taxon>
        <taxon>Hexapoda</taxon>
        <taxon>Insecta</taxon>
        <taxon>Pterygota</taxon>
        <taxon>Neoptera</taxon>
        <taxon>Endopterygota</taxon>
        <taxon>Diptera</taxon>
        <taxon>Brachycera</taxon>
        <taxon>Muscomorpha</taxon>
        <taxon>Ephydroidea</taxon>
        <taxon>Drosophilidae</taxon>
        <taxon>Drosophila</taxon>
        <taxon>Hawaiian Drosophila</taxon>
    </lineage>
</organism>
<dbReference type="CDD" id="cd14477">
    <property type="entry name" value="SPX_XPR1_like"/>
    <property type="match status" value="1"/>
</dbReference>
<feature type="transmembrane region" description="Helical" evidence="6">
    <location>
        <begin position="365"/>
        <end position="384"/>
    </location>
</feature>
<feature type="domain" description="EXS" evidence="7">
    <location>
        <begin position="414"/>
        <end position="617"/>
    </location>
</feature>
<dbReference type="InParanoid" id="B4JR80"/>
<dbReference type="HOGENOM" id="CLU_006116_3_0_1"/>
<evidence type="ECO:0000313" key="10">
    <source>
        <dbReference type="Proteomes" id="UP000001070"/>
    </source>
</evidence>
<name>B4JR80_DROGR</name>
<reference evidence="9 10" key="1">
    <citation type="journal article" date="2007" name="Nature">
        <title>Evolution of genes and genomes on the Drosophila phylogeny.</title>
        <authorList>
            <consortium name="Drosophila 12 Genomes Consortium"/>
            <person name="Clark A.G."/>
            <person name="Eisen M.B."/>
            <person name="Smith D.R."/>
            <person name="Bergman C.M."/>
            <person name="Oliver B."/>
            <person name="Markow T.A."/>
            <person name="Kaufman T.C."/>
            <person name="Kellis M."/>
            <person name="Gelbart W."/>
            <person name="Iyer V.N."/>
            <person name="Pollard D.A."/>
            <person name="Sackton T.B."/>
            <person name="Larracuente A.M."/>
            <person name="Singh N.D."/>
            <person name="Abad J.P."/>
            <person name="Abt D.N."/>
            <person name="Adryan B."/>
            <person name="Aguade M."/>
            <person name="Akashi H."/>
            <person name="Anderson W.W."/>
            <person name="Aquadro C.F."/>
            <person name="Ardell D.H."/>
            <person name="Arguello R."/>
            <person name="Artieri C.G."/>
            <person name="Barbash D.A."/>
            <person name="Barker D."/>
            <person name="Barsanti P."/>
            <person name="Batterham P."/>
            <person name="Batzoglou S."/>
            <person name="Begun D."/>
            <person name="Bhutkar A."/>
            <person name="Blanco E."/>
            <person name="Bosak S.A."/>
            <person name="Bradley R.K."/>
            <person name="Brand A.D."/>
            <person name="Brent M.R."/>
            <person name="Brooks A.N."/>
            <person name="Brown R.H."/>
            <person name="Butlin R.K."/>
            <person name="Caggese C."/>
            <person name="Calvi B.R."/>
            <person name="Bernardo de Carvalho A."/>
            <person name="Caspi A."/>
            <person name="Castrezana S."/>
            <person name="Celniker S.E."/>
            <person name="Chang J.L."/>
            <person name="Chapple C."/>
            <person name="Chatterji S."/>
            <person name="Chinwalla A."/>
            <person name="Civetta A."/>
            <person name="Clifton S.W."/>
            <person name="Comeron J.M."/>
            <person name="Costello J.C."/>
            <person name="Coyne J.A."/>
            <person name="Daub J."/>
            <person name="David R.G."/>
            <person name="Delcher A.L."/>
            <person name="Delehaunty K."/>
            <person name="Do C.B."/>
            <person name="Ebling H."/>
            <person name="Edwards K."/>
            <person name="Eickbush T."/>
            <person name="Evans J.D."/>
            <person name="Filipski A."/>
            <person name="Findeiss S."/>
            <person name="Freyhult E."/>
            <person name="Fulton L."/>
            <person name="Fulton R."/>
            <person name="Garcia A.C."/>
            <person name="Gardiner A."/>
            <person name="Garfield D.A."/>
            <person name="Garvin B.E."/>
            <person name="Gibson G."/>
            <person name="Gilbert D."/>
            <person name="Gnerre S."/>
            <person name="Godfrey J."/>
            <person name="Good R."/>
            <person name="Gotea V."/>
            <person name="Gravely B."/>
            <person name="Greenberg A.J."/>
            <person name="Griffiths-Jones S."/>
            <person name="Gross S."/>
            <person name="Guigo R."/>
            <person name="Gustafson E.A."/>
            <person name="Haerty W."/>
            <person name="Hahn M.W."/>
            <person name="Halligan D.L."/>
            <person name="Halpern A.L."/>
            <person name="Halter G.M."/>
            <person name="Han M.V."/>
            <person name="Heger A."/>
            <person name="Hillier L."/>
            <person name="Hinrichs A.S."/>
            <person name="Holmes I."/>
            <person name="Hoskins R.A."/>
            <person name="Hubisz M.J."/>
            <person name="Hultmark D."/>
            <person name="Huntley M.A."/>
            <person name="Jaffe D.B."/>
            <person name="Jagadeeshan S."/>
            <person name="Jeck W.R."/>
            <person name="Johnson J."/>
            <person name="Jones C.D."/>
            <person name="Jordan W.C."/>
            <person name="Karpen G.H."/>
            <person name="Kataoka E."/>
            <person name="Keightley P.D."/>
            <person name="Kheradpour P."/>
            <person name="Kirkness E.F."/>
            <person name="Koerich L.B."/>
            <person name="Kristiansen K."/>
            <person name="Kudrna D."/>
            <person name="Kulathinal R.J."/>
            <person name="Kumar S."/>
            <person name="Kwok R."/>
            <person name="Lander E."/>
            <person name="Langley C.H."/>
            <person name="Lapoint R."/>
            <person name="Lazzaro B.P."/>
            <person name="Lee S.J."/>
            <person name="Levesque L."/>
            <person name="Li R."/>
            <person name="Lin C.F."/>
            <person name="Lin M.F."/>
            <person name="Lindblad-Toh K."/>
            <person name="Llopart A."/>
            <person name="Long M."/>
            <person name="Low L."/>
            <person name="Lozovsky E."/>
            <person name="Lu J."/>
            <person name="Luo M."/>
            <person name="Machado C.A."/>
            <person name="Makalowski W."/>
            <person name="Marzo M."/>
            <person name="Matsuda M."/>
            <person name="Matzkin L."/>
            <person name="McAllister B."/>
            <person name="McBride C.S."/>
            <person name="McKernan B."/>
            <person name="McKernan K."/>
            <person name="Mendez-Lago M."/>
            <person name="Minx P."/>
            <person name="Mollenhauer M.U."/>
            <person name="Montooth K."/>
            <person name="Mount S.M."/>
            <person name="Mu X."/>
            <person name="Myers E."/>
            <person name="Negre B."/>
            <person name="Newfeld S."/>
            <person name="Nielsen R."/>
            <person name="Noor M.A."/>
            <person name="O'Grady P."/>
            <person name="Pachter L."/>
            <person name="Papaceit M."/>
            <person name="Parisi M.J."/>
            <person name="Parisi M."/>
            <person name="Parts L."/>
            <person name="Pedersen J.S."/>
            <person name="Pesole G."/>
            <person name="Phillippy A.M."/>
            <person name="Ponting C.P."/>
            <person name="Pop M."/>
            <person name="Porcelli D."/>
            <person name="Powell J.R."/>
            <person name="Prohaska S."/>
            <person name="Pruitt K."/>
            <person name="Puig M."/>
            <person name="Quesneville H."/>
            <person name="Ram K.R."/>
            <person name="Rand D."/>
            <person name="Rasmussen M.D."/>
            <person name="Reed L.K."/>
            <person name="Reenan R."/>
            <person name="Reily A."/>
            <person name="Remington K.A."/>
            <person name="Rieger T.T."/>
            <person name="Ritchie M.G."/>
            <person name="Robin C."/>
            <person name="Rogers Y.H."/>
            <person name="Rohde C."/>
            <person name="Rozas J."/>
            <person name="Rubenfield M.J."/>
            <person name="Ruiz A."/>
            <person name="Russo S."/>
            <person name="Salzberg S.L."/>
            <person name="Sanchez-Gracia A."/>
            <person name="Saranga D.J."/>
            <person name="Sato H."/>
            <person name="Schaeffer S.W."/>
            <person name="Schatz M.C."/>
            <person name="Schlenke T."/>
            <person name="Schwartz R."/>
            <person name="Segarra C."/>
            <person name="Singh R.S."/>
            <person name="Sirot L."/>
            <person name="Sirota M."/>
            <person name="Sisneros N.B."/>
            <person name="Smith C.D."/>
            <person name="Smith T.F."/>
            <person name="Spieth J."/>
            <person name="Stage D.E."/>
            <person name="Stark A."/>
            <person name="Stephan W."/>
            <person name="Strausberg R.L."/>
            <person name="Strempel S."/>
            <person name="Sturgill D."/>
            <person name="Sutton G."/>
            <person name="Sutton G.G."/>
            <person name="Tao W."/>
            <person name="Teichmann S."/>
            <person name="Tobari Y.N."/>
            <person name="Tomimura Y."/>
            <person name="Tsolas J.M."/>
            <person name="Valente V.L."/>
            <person name="Venter E."/>
            <person name="Venter J.C."/>
            <person name="Vicario S."/>
            <person name="Vieira F.G."/>
            <person name="Vilella A.J."/>
            <person name="Villasante A."/>
            <person name="Walenz B."/>
            <person name="Wang J."/>
            <person name="Wasserman M."/>
            <person name="Watts T."/>
            <person name="Wilson D."/>
            <person name="Wilson R.K."/>
            <person name="Wing R.A."/>
            <person name="Wolfner M.F."/>
            <person name="Wong A."/>
            <person name="Wong G.K."/>
            <person name="Wu C.I."/>
            <person name="Wu G."/>
            <person name="Yamamoto D."/>
            <person name="Yang H.P."/>
            <person name="Yang S.P."/>
            <person name="Yorke J.A."/>
            <person name="Yoshida K."/>
            <person name="Zdobnov E."/>
            <person name="Zhang P."/>
            <person name="Zhang Y."/>
            <person name="Zimin A.V."/>
            <person name="Baldwin J."/>
            <person name="Abdouelleil A."/>
            <person name="Abdulkadir J."/>
            <person name="Abebe A."/>
            <person name="Abera B."/>
            <person name="Abreu J."/>
            <person name="Acer S.C."/>
            <person name="Aftuck L."/>
            <person name="Alexander A."/>
            <person name="An P."/>
            <person name="Anderson E."/>
            <person name="Anderson S."/>
            <person name="Arachi H."/>
            <person name="Azer M."/>
            <person name="Bachantsang P."/>
            <person name="Barry A."/>
            <person name="Bayul T."/>
            <person name="Berlin A."/>
            <person name="Bessette D."/>
            <person name="Bloom T."/>
            <person name="Blye J."/>
            <person name="Boguslavskiy L."/>
            <person name="Bonnet C."/>
            <person name="Boukhgalter B."/>
            <person name="Bourzgui I."/>
            <person name="Brown A."/>
            <person name="Cahill P."/>
            <person name="Channer S."/>
            <person name="Cheshatsang Y."/>
            <person name="Chuda L."/>
            <person name="Citroen M."/>
            <person name="Collymore A."/>
            <person name="Cooke P."/>
            <person name="Costello M."/>
            <person name="D'Aco K."/>
            <person name="Daza R."/>
            <person name="De Haan G."/>
            <person name="DeGray S."/>
            <person name="DeMaso C."/>
            <person name="Dhargay N."/>
            <person name="Dooley K."/>
            <person name="Dooley E."/>
            <person name="Doricent M."/>
            <person name="Dorje P."/>
            <person name="Dorjee K."/>
            <person name="Dupes A."/>
            <person name="Elong R."/>
            <person name="Falk J."/>
            <person name="Farina A."/>
            <person name="Faro S."/>
            <person name="Ferguson D."/>
            <person name="Fisher S."/>
            <person name="Foley C.D."/>
            <person name="Franke A."/>
            <person name="Friedrich D."/>
            <person name="Gadbois L."/>
            <person name="Gearin G."/>
            <person name="Gearin C.R."/>
            <person name="Giannoukos G."/>
            <person name="Goode T."/>
            <person name="Graham J."/>
            <person name="Grandbois E."/>
            <person name="Grewal S."/>
            <person name="Gyaltsen K."/>
            <person name="Hafez N."/>
            <person name="Hagos B."/>
            <person name="Hall J."/>
            <person name="Henson C."/>
            <person name="Hollinger A."/>
            <person name="Honan T."/>
            <person name="Huard M.D."/>
            <person name="Hughes L."/>
            <person name="Hurhula B."/>
            <person name="Husby M.E."/>
            <person name="Kamat A."/>
            <person name="Kanga B."/>
            <person name="Kashin S."/>
            <person name="Khazanovich D."/>
            <person name="Kisner P."/>
            <person name="Lance K."/>
            <person name="Lara M."/>
            <person name="Lee W."/>
            <person name="Lennon N."/>
            <person name="Letendre F."/>
            <person name="LeVine R."/>
            <person name="Lipovsky A."/>
            <person name="Liu X."/>
            <person name="Liu J."/>
            <person name="Liu S."/>
            <person name="Lokyitsang T."/>
            <person name="Lokyitsang Y."/>
            <person name="Lubonja R."/>
            <person name="Lui A."/>
            <person name="MacDonald P."/>
            <person name="Magnisalis V."/>
            <person name="Maru K."/>
            <person name="Matthews C."/>
            <person name="McCusker W."/>
            <person name="McDonough S."/>
            <person name="Mehta T."/>
            <person name="Meldrim J."/>
            <person name="Meneus L."/>
            <person name="Mihai O."/>
            <person name="Mihalev A."/>
            <person name="Mihova T."/>
            <person name="Mittelman R."/>
            <person name="Mlenga V."/>
            <person name="Montmayeur A."/>
            <person name="Mulrain L."/>
            <person name="Navidi A."/>
            <person name="Naylor J."/>
            <person name="Negash T."/>
            <person name="Nguyen T."/>
            <person name="Nguyen N."/>
            <person name="Nicol R."/>
            <person name="Norbu C."/>
            <person name="Norbu N."/>
            <person name="Novod N."/>
            <person name="O'Neill B."/>
            <person name="Osman S."/>
            <person name="Markiewicz E."/>
            <person name="Oyono O.L."/>
            <person name="Patti C."/>
            <person name="Phunkhang P."/>
            <person name="Pierre F."/>
            <person name="Priest M."/>
            <person name="Raghuraman S."/>
            <person name="Rege F."/>
            <person name="Reyes R."/>
            <person name="Rise C."/>
            <person name="Rogov P."/>
            <person name="Ross K."/>
            <person name="Ryan E."/>
            <person name="Settipalli S."/>
            <person name="Shea T."/>
            <person name="Sherpa N."/>
            <person name="Shi L."/>
            <person name="Shih D."/>
            <person name="Sparrow T."/>
            <person name="Spaulding J."/>
            <person name="Stalker J."/>
            <person name="Stange-Thomann N."/>
            <person name="Stavropoulos S."/>
            <person name="Stone C."/>
            <person name="Strader C."/>
            <person name="Tesfaye S."/>
            <person name="Thomson T."/>
            <person name="Thoulutsang Y."/>
            <person name="Thoulutsang D."/>
            <person name="Topham K."/>
            <person name="Topping I."/>
            <person name="Tsamla T."/>
            <person name="Vassiliev H."/>
            <person name="Vo A."/>
            <person name="Wangchuk T."/>
            <person name="Wangdi T."/>
            <person name="Weiand M."/>
            <person name="Wilkinson J."/>
            <person name="Wilson A."/>
            <person name="Yadav S."/>
            <person name="Young G."/>
            <person name="Yu Q."/>
            <person name="Zembek L."/>
            <person name="Zhong D."/>
            <person name="Zimmer A."/>
            <person name="Zwirko Z."/>
            <person name="Jaffe D.B."/>
            <person name="Alvarez P."/>
            <person name="Brockman W."/>
            <person name="Butler J."/>
            <person name="Chin C."/>
            <person name="Gnerre S."/>
            <person name="Grabherr M."/>
            <person name="Kleber M."/>
            <person name="Mauceli E."/>
            <person name="MacCallum I."/>
        </authorList>
    </citation>
    <scope>NUCLEOTIDE SEQUENCE [LARGE SCALE GENOMIC DNA]</scope>
    <source>
        <strain evidence="10">Tucson 15287-2541.00</strain>
    </source>
</reference>
<dbReference type="InterPro" id="IPR004342">
    <property type="entry name" value="EXS_C"/>
</dbReference>
<accession>B4JR80</accession>
<feature type="transmembrane region" description="Helical" evidence="6">
    <location>
        <begin position="534"/>
        <end position="556"/>
    </location>
</feature>
<protein>
    <submittedName>
        <fullName evidence="9">GH13040</fullName>
    </submittedName>
</protein>
<evidence type="ECO:0000259" key="7">
    <source>
        <dbReference type="PROSITE" id="PS51380"/>
    </source>
</evidence>
<evidence type="ECO:0000259" key="8">
    <source>
        <dbReference type="PROSITE" id="PS51382"/>
    </source>
</evidence>
<dbReference type="PROSITE" id="PS51380">
    <property type="entry name" value="EXS"/>
    <property type="match status" value="1"/>
</dbReference>
<dbReference type="AlphaFoldDB" id="B4JR80"/>
<dbReference type="PhylomeDB" id="B4JR80"/>
<keyword evidence="3 6" id="KW-0812">Transmembrane</keyword>
<dbReference type="GO" id="GO:0016036">
    <property type="term" value="P:cellular response to phosphate starvation"/>
    <property type="evidence" value="ECO:0007669"/>
    <property type="project" value="TreeGrafter"/>
</dbReference>
<evidence type="ECO:0000256" key="1">
    <source>
        <dbReference type="ARBA" id="ARBA00004141"/>
    </source>
</evidence>
<comment type="subcellular location">
    <subcellularLocation>
        <location evidence="1">Membrane</location>
        <topology evidence="1">Multi-pass membrane protein</topology>
    </subcellularLocation>
</comment>
<dbReference type="GO" id="GO:0005794">
    <property type="term" value="C:Golgi apparatus"/>
    <property type="evidence" value="ECO:0007669"/>
    <property type="project" value="TreeGrafter"/>
</dbReference>
<dbReference type="OrthoDB" id="9970435at2759"/>
<feature type="domain" description="SPX" evidence="8">
    <location>
        <begin position="1"/>
        <end position="164"/>
    </location>
</feature>
<evidence type="ECO:0000256" key="2">
    <source>
        <dbReference type="ARBA" id="ARBA00009665"/>
    </source>
</evidence>
<evidence type="ECO:0000256" key="4">
    <source>
        <dbReference type="ARBA" id="ARBA00022989"/>
    </source>
</evidence>
<dbReference type="eggNOG" id="KOG1162">
    <property type="taxonomic scope" value="Eukaryota"/>
</dbReference>
<dbReference type="PROSITE" id="PS51382">
    <property type="entry name" value="SPX"/>
    <property type="match status" value="1"/>
</dbReference>
<dbReference type="OMA" id="TRDINLW"/>
<dbReference type="GO" id="GO:0000822">
    <property type="term" value="F:inositol hexakisphosphate binding"/>
    <property type="evidence" value="ECO:0007669"/>
    <property type="project" value="TreeGrafter"/>
</dbReference>
<feature type="transmembrane region" description="Helical" evidence="6">
    <location>
        <begin position="451"/>
        <end position="471"/>
    </location>
</feature>
<evidence type="ECO:0000313" key="9">
    <source>
        <dbReference type="EMBL" id="EDV99410.1"/>
    </source>
</evidence>
<dbReference type="InterPro" id="IPR004331">
    <property type="entry name" value="SPX_dom"/>
</dbReference>
<gene>
    <name evidence="9" type="primary">Dgri\GH13040</name>
    <name evidence="9" type="ORF">Dgri_GH13040</name>
</gene>
<dbReference type="Pfam" id="PF03105">
    <property type="entry name" value="SPX"/>
    <property type="match status" value="2"/>
</dbReference>
<dbReference type="PANTHER" id="PTHR10783">
    <property type="entry name" value="XENOTROPIC AND POLYTROPIC RETROVIRUS RECEPTOR 1-RELATED"/>
    <property type="match status" value="1"/>
</dbReference>
<feature type="transmembrane region" description="Helical" evidence="6">
    <location>
        <begin position="333"/>
        <end position="353"/>
    </location>
</feature>
<dbReference type="PANTHER" id="PTHR10783:SF127">
    <property type="entry name" value="LD30826P-RELATED"/>
    <property type="match status" value="1"/>
</dbReference>
<dbReference type="Proteomes" id="UP000001070">
    <property type="component" value="Unassembled WGS sequence"/>
</dbReference>
<sequence length="641" mass="74858">MNFGKTFESHLTSEWRKQYINYAELKAKILHAADNAPDPRYKSLYAVYCLEFGDEFFTTLTAELGRVNNFFDHKMAEAYRKHATFKVKFIYVHRVGGDLGNIPSLPPLDDQPRNVSKLERAYSEFYFSLVLLNNYQQLNYTGFYKLCEKFDKYLKSSTGHNWINEYLEPAVISQSGVDLSNMMGEVEDIYTQYITKGDRGKAMEKLRVPPLGQPTSPTHIFSAGVLLGLFIVSAVVCLFSYYSLFSNPELLSTFVRLYRASFSLMLYGFGIVINLHVWQTVGINHVLIFELNPRNPTVPVKLLSTASFYGYICTLSMLFFIHHDEFGVKDPLYFPLVGLLVPLALLINPIRILNYSARMWVLRSFGRILVAPFCYVSFADFFVADQMISLVQCIVDFYQLIRFYVRYQLNSVKTFDFEPDYVVYFLRCLPAWFRLAQCLKRYWDSKSKPTSYLVNAFAYGSTLIVVTFSTIQLETNANYENLFANPWTWCYLVSSFISTIYCTAWDLIQDYGLFKVFDCSNIFLRKRLIYPKMFYYFAIIADLSIRFIWVFELYMIHYNILLPYNCKTLTSICEIARRFIWNFLRLENEHLYNCGNYRATRDIFVSALNSRDELLVETMLDESRRSSLAARRQSNPMTNSH</sequence>